<keyword evidence="4" id="KW-1185">Reference proteome</keyword>
<organism evidence="3 4">
    <name type="scientific">Aspergillus avenaceus</name>
    <dbReference type="NCBI Taxonomy" id="36643"/>
    <lineage>
        <taxon>Eukaryota</taxon>
        <taxon>Fungi</taxon>
        <taxon>Dikarya</taxon>
        <taxon>Ascomycota</taxon>
        <taxon>Pezizomycotina</taxon>
        <taxon>Eurotiomycetes</taxon>
        <taxon>Eurotiomycetidae</taxon>
        <taxon>Eurotiales</taxon>
        <taxon>Aspergillaceae</taxon>
        <taxon>Aspergillus</taxon>
        <taxon>Aspergillus subgen. Circumdati</taxon>
    </lineage>
</organism>
<sequence length="275" mass="31096">MSFRSNGKRRRVENAASALSKPFRSPLRRPTQSKQNSQPTNEDNGSSSKPDLDSGASNTIDAVATQSGPLPIDPTSSTSPSGLQTRKRKFRANPLTAPKKPIFSDPAIMDLQKQERMLQSRLATLRSELDTAQQALRLETSTKDTELELLIAKWRSVSQKAAEEVFAGAQERVARMGGMKAWRERTKSDSGRWEQDVMESWDGDADAIDADLDGVEPEFRQAEMHNRYETDKKDNNQDSRIHETENDELTMEMMLKTLNVDLKIIGYDKDHQRWV</sequence>
<evidence type="ECO:0000313" key="3">
    <source>
        <dbReference type="EMBL" id="KAE8151027.1"/>
    </source>
</evidence>
<evidence type="ECO:0000256" key="2">
    <source>
        <dbReference type="SAM" id="MobiDB-lite"/>
    </source>
</evidence>
<reference evidence="3 4" key="1">
    <citation type="submission" date="2019-04" db="EMBL/GenBank/DDBJ databases">
        <title>Friends and foes A comparative genomics study of 23 Aspergillus species from section Flavi.</title>
        <authorList>
            <consortium name="DOE Joint Genome Institute"/>
            <person name="Kjaerbolling I."/>
            <person name="Vesth T."/>
            <person name="Frisvad J.C."/>
            <person name="Nybo J.L."/>
            <person name="Theobald S."/>
            <person name="Kildgaard S."/>
            <person name="Isbrandt T."/>
            <person name="Kuo A."/>
            <person name="Sato A."/>
            <person name="Lyhne E.K."/>
            <person name="Kogle M.E."/>
            <person name="Wiebenga A."/>
            <person name="Kun R.S."/>
            <person name="Lubbers R.J."/>
            <person name="Makela M.R."/>
            <person name="Barry K."/>
            <person name="Chovatia M."/>
            <person name="Clum A."/>
            <person name="Daum C."/>
            <person name="Haridas S."/>
            <person name="He G."/>
            <person name="LaButti K."/>
            <person name="Lipzen A."/>
            <person name="Mondo S."/>
            <person name="Riley R."/>
            <person name="Salamov A."/>
            <person name="Simmons B.A."/>
            <person name="Magnuson J.K."/>
            <person name="Henrissat B."/>
            <person name="Mortensen U.H."/>
            <person name="Larsen T.O."/>
            <person name="Devries R.P."/>
            <person name="Grigoriev I.V."/>
            <person name="Machida M."/>
            <person name="Baker S.E."/>
            <person name="Andersen M.R."/>
        </authorList>
    </citation>
    <scope>NUCLEOTIDE SEQUENCE [LARGE SCALE GENOMIC DNA]</scope>
    <source>
        <strain evidence="3 4">IBT 18842</strain>
    </source>
</reference>
<feature type="compositionally biased region" description="Polar residues" evidence="2">
    <location>
        <begin position="30"/>
        <end position="84"/>
    </location>
</feature>
<feature type="coiled-coil region" evidence="1">
    <location>
        <begin position="108"/>
        <end position="135"/>
    </location>
</feature>
<feature type="region of interest" description="Disordered" evidence="2">
    <location>
        <begin position="1"/>
        <end position="101"/>
    </location>
</feature>
<proteinExistence type="predicted"/>
<dbReference type="OrthoDB" id="27934at2759"/>
<gene>
    <name evidence="3" type="ORF">BDV25DRAFT_139277</name>
</gene>
<dbReference type="AlphaFoldDB" id="A0A5N6TXI0"/>
<dbReference type="PANTHER" id="PTHR28527">
    <property type="entry name" value="MATING-TYPE SWITCHING PROTEIN SWI2-RELATED"/>
    <property type="match status" value="1"/>
</dbReference>
<dbReference type="PANTHER" id="PTHR28527:SF1">
    <property type="entry name" value="SWI5-DEPENDENT RECOMBINATION DNA REPAIR PROTEIN 1"/>
    <property type="match status" value="1"/>
</dbReference>
<dbReference type="GO" id="GO:0006310">
    <property type="term" value="P:DNA recombination"/>
    <property type="evidence" value="ECO:0007669"/>
    <property type="project" value="TreeGrafter"/>
</dbReference>
<evidence type="ECO:0000256" key="1">
    <source>
        <dbReference type="SAM" id="Coils"/>
    </source>
</evidence>
<dbReference type="EMBL" id="ML742080">
    <property type="protein sequence ID" value="KAE8151027.1"/>
    <property type="molecule type" value="Genomic_DNA"/>
</dbReference>
<dbReference type="Gene3D" id="6.10.140.1020">
    <property type="match status" value="1"/>
</dbReference>
<evidence type="ECO:0000313" key="4">
    <source>
        <dbReference type="Proteomes" id="UP000325780"/>
    </source>
</evidence>
<protein>
    <recommendedName>
        <fullName evidence="5">Swi5-dependent recombination DNA repair protein 1</fullName>
    </recommendedName>
</protein>
<accession>A0A5N6TXI0</accession>
<name>A0A5N6TXI0_ASPAV</name>
<dbReference type="Proteomes" id="UP000325780">
    <property type="component" value="Unassembled WGS sequence"/>
</dbReference>
<evidence type="ECO:0008006" key="5">
    <source>
        <dbReference type="Google" id="ProtNLM"/>
    </source>
</evidence>
<feature type="compositionally biased region" description="Basic residues" evidence="2">
    <location>
        <begin position="1"/>
        <end position="11"/>
    </location>
</feature>
<keyword evidence="1" id="KW-0175">Coiled coil</keyword>